<dbReference type="EMBL" id="MK641509">
    <property type="protein sequence ID" value="UEQ12060.1"/>
    <property type="molecule type" value="Genomic_DNA"/>
</dbReference>
<dbReference type="GO" id="GO:0003735">
    <property type="term" value="F:structural constituent of ribosome"/>
    <property type="evidence" value="ECO:0007669"/>
    <property type="project" value="InterPro"/>
</dbReference>
<evidence type="ECO:0000256" key="9">
    <source>
        <dbReference type="SAM" id="MobiDB-lite"/>
    </source>
</evidence>
<geneLocation type="chloroplast" evidence="10"/>
<evidence type="ECO:0000256" key="6">
    <source>
        <dbReference type="ARBA" id="ARBA00023274"/>
    </source>
</evidence>
<keyword evidence="4 8" id="KW-0694">RNA-binding</keyword>
<dbReference type="InterPro" id="IPR023574">
    <property type="entry name" value="Ribosomal_uL4_dom_sf"/>
</dbReference>
<dbReference type="InterPro" id="IPR002136">
    <property type="entry name" value="Ribosomal_uL4"/>
</dbReference>
<gene>
    <name evidence="8 10" type="primary">rpl4</name>
</gene>
<keyword evidence="6 8" id="KW-0687">Ribonucleoprotein</keyword>
<dbReference type="NCBIfam" id="TIGR03953">
    <property type="entry name" value="rplD_bact"/>
    <property type="match status" value="1"/>
</dbReference>
<evidence type="ECO:0000256" key="3">
    <source>
        <dbReference type="ARBA" id="ARBA00022730"/>
    </source>
</evidence>
<dbReference type="Pfam" id="PF00573">
    <property type="entry name" value="Ribosomal_L4"/>
    <property type="match status" value="1"/>
</dbReference>
<dbReference type="GO" id="GO:0019843">
    <property type="term" value="F:rRNA binding"/>
    <property type="evidence" value="ECO:0007669"/>
    <property type="project" value="UniProtKB-UniRule"/>
</dbReference>
<name>A0A8K1YUL5_9FLOR</name>
<accession>A0A8K1YUL5</accession>
<dbReference type="HAMAP" id="MF_01328_B">
    <property type="entry name" value="Ribosomal_uL4_B"/>
    <property type="match status" value="1"/>
</dbReference>
<dbReference type="GO" id="GO:0009507">
    <property type="term" value="C:chloroplast"/>
    <property type="evidence" value="ECO:0007669"/>
    <property type="project" value="UniProtKB-SubCell"/>
</dbReference>
<comment type="subunit">
    <text evidence="8">Part of the 50S ribosomal subunit.</text>
</comment>
<evidence type="ECO:0000256" key="5">
    <source>
        <dbReference type="ARBA" id="ARBA00022980"/>
    </source>
</evidence>
<dbReference type="GO" id="GO:0006412">
    <property type="term" value="P:translation"/>
    <property type="evidence" value="ECO:0007669"/>
    <property type="project" value="UniProtKB-UniRule"/>
</dbReference>
<evidence type="ECO:0000256" key="7">
    <source>
        <dbReference type="ARBA" id="ARBA00035208"/>
    </source>
</evidence>
<comment type="function">
    <text evidence="1 8">Probably binds the 23S rRNA.</text>
</comment>
<keyword evidence="10" id="KW-0934">Plastid</keyword>
<dbReference type="GO" id="GO:0005840">
    <property type="term" value="C:ribosome"/>
    <property type="evidence" value="ECO:0007669"/>
    <property type="project" value="UniProtKB-KW"/>
</dbReference>
<dbReference type="Gene3D" id="3.40.1370.10">
    <property type="match status" value="1"/>
</dbReference>
<dbReference type="AlphaFoldDB" id="A0A8K1YUL5"/>
<protein>
    <recommendedName>
        <fullName evidence="7 8">Large ribosomal subunit protein uL4c</fullName>
    </recommendedName>
</protein>
<reference evidence="10" key="1">
    <citation type="submission" date="2019-03" db="EMBL/GenBank/DDBJ databases">
        <title>Phycologia Chloroplast and mitochondrial genomes of Kumanoa mahlacensis.</title>
        <authorList>
            <person name="Fang K."/>
        </authorList>
    </citation>
    <scope>NUCLEOTIDE SEQUENCE</scope>
    <source>
        <strain evidence="10">SAS-FKP1701</strain>
    </source>
</reference>
<feature type="region of interest" description="Disordered" evidence="9">
    <location>
        <begin position="54"/>
        <end position="83"/>
    </location>
</feature>
<dbReference type="PANTHER" id="PTHR10746:SF17">
    <property type="entry name" value="LARGE RIBOSOMAL SUBUNIT PROTEIN UL4C"/>
    <property type="match status" value="1"/>
</dbReference>
<evidence type="ECO:0000313" key="10">
    <source>
        <dbReference type="EMBL" id="UEQ12060.1"/>
    </source>
</evidence>
<evidence type="ECO:0000256" key="2">
    <source>
        <dbReference type="ARBA" id="ARBA00010528"/>
    </source>
</evidence>
<comment type="similarity">
    <text evidence="2 8">Belongs to the universal ribosomal protein uL4 family.</text>
</comment>
<evidence type="ECO:0000256" key="1">
    <source>
        <dbReference type="ARBA" id="ARBA00004083"/>
    </source>
</evidence>
<sequence length="215" mass="24111">MAIQTNIQLKQISANDACETISQKITCKIVHSNSVYLIHRATIQQLCTKRQGTANTKTKSEVQGGGRKPWKQKGTGKARAGSIRSPLWKGGGVTFGPKYKLYNYKINAKEKKLAVCTLLHNKASQISIIANNELFLEKPKTQLLLNKIKNLGLDTNQKILIIVKSKDKNLYLSIRNIHTIKLIQANQVNIVALLKAKFILMTLDSLQEIQEVYND</sequence>
<keyword evidence="10" id="KW-0150">Chloroplast</keyword>
<dbReference type="GO" id="GO:1990904">
    <property type="term" value="C:ribonucleoprotein complex"/>
    <property type="evidence" value="ECO:0007669"/>
    <property type="project" value="UniProtKB-KW"/>
</dbReference>
<evidence type="ECO:0000256" key="4">
    <source>
        <dbReference type="ARBA" id="ARBA00022884"/>
    </source>
</evidence>
<dbReference type="SUPFAM" id="SSF52166">
    <property type="entry name" value="Ribosomal protein L4"/>
    <property type="match status" value="1"/>
</dbReference>
<dbReference type="PANTHER" id="PTHR10746">
    <property type="entry name" value="50S RIBOSOMAL PROTEIN L4"/>
    <property type="match status" value="1"/>
</dbReference>
<evidence type="ECO:0000256" key="8">
    <source>
        <dbReference type="HAMAP-Rule" id="MF_01328"/>
    </source>
</evidence>
<keyword evidence="3 8" id="KW-0699">rRNA-binding</keyword>
<organism evidence="10">
    <name type="scientific">Kumanoa mahlacensis</name>
    <dbReference type="NCBI Taxonomy" id="1196387"/>
    <lineage>
        <taxon>Eukaryota</taxon>
        <taxon>Rhodophyta</taxon>
        <taxon>Florideophyceae</taxon>
        <taxon>Nemaliophycidae</taxon>
        <taxon>Batrachospermales</taxon>
        <taxon>Batrachospermaceae</taxon>
        <taxon>Kumanoa</taxon>
    </lineage>
</organism>
<keyword evidence="5 8" id="KW-0689">Ribosomal protein</keyword>
<dbReference type="InterPro" id="IPR013005">
    <property type="entry name" value="Ribosomal_uL4-like"/>
</dbReference>
<proteinExistence type="inferred from homology"/>
<comment type="subcellular location">
    <subcellularLocation>
        <location evidence="8">Plastid</location>
        <location evidence="8">Chloroplast</location>
    </subcellularLocation>
</comment>